<dbReference type="AlphaFoldDB" id="A0A317E0W6"/>
<evidence type="ECO:0000313" key="1">
    <source>
        <dbReference type="EMBL" id="PWR18795.1"/>
    </source>
</evidence>
<organism evidence="1 2">
    <name type="scientific">Zavarzinia compransoris</name>
    <dbReference type="NCBI Taxonomy" id="1264899"/>
    <lineage>
        <taxon>Bacteria</taxon>
        <taxon>Pseudomonadati</taxon>
        <taxon>Pseudomonadota</taxon>
        <taxon>Alphaproteobacteria</taxon>
        <taxon>Rhodospirillales</taxon>
        <taxon>Zavarziniaceae</taxon>
        <taxon>Zavarzinia</taxon>
    </lineage>
</organism>
<name>A0A317E0W6_9PROT</name>
<dbReference type="Proteomes" id="UP000246077">
    <property type="component" value="Unassembled WGS sequence"/>
</dbReference>
<dbReference type="RefSeq" id="WP_109922481.1">
    <property type="nucleotide sequence ID" value="NZ_QGLF01000005.1"/>
</dbReference>
<dbReference type="EMBL" id="QGLF01000005">
    <property type="protein sequence ID" value="PWR18795.1"/>
    <property type="molecule type" value="Genomic_DNA"/>
</dbReference>
<dbReference type="OrthoDB" id="9995011at2"/>
<gene>
    <name evidence="1" type="ORF">DKG75_17590</name>
</gene>
<sequence length="66" mass="7369">MCKVIDAQDSIGKARDLAEAIFMAASDISDRKQMSALHAVADILDDVLTEANELLQTYRDERDRKS</sequence>
<keyword evidence="2" id="KW-1185">Reference proteome</keyword>
<proteinExistence type="predicted"/>
<reference evidence="2" key="1">
    <citation type="submission" date="2018-05" db="EMBL/GenBank/DDBJ databases">
        <title>Zavarzinia sp. HR-AS.</title>
        <authorList>
            <person name="Lee Y."/>
            <person name="Jeon C.O."/>
        </authorList>
    </citation>
    <scope>NUCLEOTIDE SEQUENCE [LARGE SCALE GENOMIC DNA]</scope>
    <source>
        <strain evidence="2">DSM 1231</strain>
    </source>
</reference>
<evidence type="ECO:0000313" key="2">
    <source>
        <dbReference type="Proteomes" id="UP000246077"/>
    </source>
</evidence>
<accession>A0A317E0W6</accession>
<comment type="caution">
    <text evidence="1">The sequence shown here is derived from an EMBL/GenBank/DDBJ whole genome shotgun (WGS) entry which is preliminary data.</text>
</comment>
<protein>
    <submittedName>
        <fullName evidence="1">Uncharacterized protein</fullName>
    </submittedName>
</protein>